<dbReference type="RefSeq" id="XP_033677985.1">
    <property type="nucleotide sequence ID" value="XM_033819550.1"/>
</dbReference>
<dbReference type="PANTHER" id="PTHR36578">
    <property type="entry name" value="CHROMOSOME 15, WHOLE GENOME SHOTGUN SEQUENCE"/>
    <property type="match status" value="1"/>
</dbReference>
<keyword evidence="4" id="KW-1185">Reference proteome</keyword>
<protein>
    <recommendedName>
        <fullName evidence="5">Apple domain-containing protein</fullName>
    </recommendedName>
</protein>
<proteinExistence type="predicted"/>
<evidence type="ECO:0000256" key="1">
    <source>
        <dbReference type="SAM" id="MobiDB-lite"/>
    </source>
</evidence>
<evidence type="ECO:0008006" key="5">
    <source>
        <dbReference type="Google" id="ProtNLM"/>
    </source>
</evidence>
<name>A0A6A6HY59_9PLEO</name>
<reference evidence="3" key="1">
    <citation type="journal article" date="2020" name="Stud. Mycol.">
        <title>101 Dothideomycetes genomes: a test case for predicting lifestyles and emergence of pathogens.</title>
        <authorList>
            <person name="Haridas S."/>
            <person name="Albert R."/>
            <person name="Binder M."/>
            <person name="Bloem J."/>
            <person name="Labutti K."/>
            <person name="Salamov A."/>
            <person name="Andreopoulos B."/>
            <person name="Baker S."/>
            <person name="Barry K."/>
            <person name="Bills G."/>
            <person name="Bluhm B."/>
            <person name="Cannon C."/>
            <person name="Castanera R."/>
            <person name="Culley D."/>
            <person name="Daum C."/>
            <person name="Ezra D."/>
            <person name="Gonzalez J."/>
            <person name="Henrissat B."/>
            <person name="Kuo A."/>
            <person name="Liang C."/>
            <person name="Lipzen A."/>
            <person name="Lutzoni F."/>
            <person name="Magnuson J."/>
            <person name="Mondo S."/>
            <person name="Nolan M."/>
            <person name="Ohm R."/>
            <person name="Pangilinan J."/>
            <person name="Park H.-J."/>
            <person name="Ramirez L."/>
            <person name="Alfaro M."/>
            <person name="Sun H."/>
            <person name="Tritt A."/>
            <person name="Yoshinaga Y."/>
            <person name="Zwiers L.-H."/>
            <person name="Turgeon B."/>
            <person name="Goodwin S."/>
            <person name="Spatafora J."/>
            <person name="Crous P."/>
            <person name="Grigoriev I."/>
        </authorList>
    </citation>
    <scope>NUCLEOTIDE SEQUENCE</scope>
    <source>
        <strain evidence="3">CBS 122368</strain>
    </source>
</reference>
<dbReference type="OrthoDB" id="271448at2759"/>
<feature type="chain" id="PRO_5025625397" description="Apple domain-containing protein" evidence="2">
    <location>
        <begin position="18"/>
        <end position="368"/>
    </location>
</feature>
<evidence type="ECO:0000313" key="3">
    <source>
        <dbReference type="EMBL" id="KAF2242981.1"/>
    </source>
</evidence>
<feature type="signal peptide" evidence="2">
    <location>
        <begin position="1"/>
        <end position="17"/>
    </location>
</feature>
<feature type="region of interest" description="Disordered" evidence="1">
    <location>
        <begin position="66"/>
        <end position="97"/>
    </location>
</feature>
<dbReference type="EMBL" id="ML987206">
    <property type="protein sequence ID" value="KAF2242981.1"/>
    <property type="molecule type" value="Genomic_DNA"/>
</dbReference>
<dbReference type="GeneID" id="54572880"/>
<keyword evidence="2" id="KW-0732">Signal</keyword>
<sequence length="368" mass="38924">MRSTLIAASALCGLAAAAPRPQEINVAAAEELPLPTVLGAPLAATNTPAVTYDPTAAASSAAAAVSTAPADPSSRRRAMKKRDACQQQPGGFGPVPGDGSVEAYLAEDSILASAAQGASTPSGYINAFTDLQGSTQQIGYLTYKTIDSGDYDVKSCADFCDSEKYCLGFNIYYERDPSVEPADSCANPDPITNVKCALYGYPVASGSATNYGQWRNDFHVVIAGSNGYYKLPTTEPTLPSFNAPEALTAAIDALNEANSYNGMHMSNDGPFDPAVCAAYCLAQTEFDHEHLVDENGNYRPCNFFNAYILTKNDVPQGTYCSFYTQPWDASYAVNTGYSSGADTYKVEASFSYTLTTQDDGTVAQGDSQ</sequence>
<evidence type="ECO:0000313" key="4">
    <source>
        <dbReference type="Proteomes" id="UP000800094"/>
    </source>
</evidence>
<evidence type="ECO:0000256" key="2">
    <source>
        <dbReference type="SAM" id="SignalP"/>
    </source>
</evidence>
<gene>
    <name evidence="3" type="ORF">BU26DRAFT_123634</name>
</gene>
<dbReference type="PANTHER" id="PTHR36578:SF1">
    <property type="entry name" value="APPLE DOMAIN-CONTAINING PROTEIN"/>
    <property type="match status" value="1"/>
</dbReference>
<dbReference type="AlphaFoldDB" id="A0A6A6HY59"/>
<accession>A0A6A6HY59</accession>
<dbReference type="Proteomes" id="UP000800094">
    <property type="component" value="Unassembled WGS sequence"/>
</dbReference>
<organism evidence="3 4">
    <name type="scientific">Trematosphaeria pertusa</name>
    <dbReference type="NCBI Taxonomy" id="390896"/>
    <lineage>
        <taxon>Eukaryota</taxon>
        <taxon>Fungi</taxon>
        <taxon>Dikarya</taxon>
        <taxon>Ascomycota</taxon>
        <taxon>Pezizomycotina</taxon>
        <taxon>Dothideomycetes</taxon>
        <taxon>Pleosporomycetidae</taxon>
        <taxon>Pleosporales</taxon>
        <taxon>Massarineae</taxon>
        <taxon>Trematosphaeriaceae</taxon>
        <taxon>Trematosphaeria</taxon>
    </lineage>
</organism>